<dbReference type="Proteomes" id="UP000823936">
    <property type="component" value="Unassembled WGS sequence"/>
</dbReference>
<dbReference type="AlphaFoldDB" id="A0A9D1PST6"/>
<dbReference type="SUPFAM" id="SSF88713">
    <property type="entry name" value="Glycoside hydrolase/deacetylase"/>
    <property type="match status" value="1"/>
</dbReference>
<organism evidence="2 3">
    <name type="scientific">Candidatus Ornithospirochaeta avicola</name>
    <dbReference type="NCBI Taxonomy" id="2840896"/>
    <lineage>
        <taxon>Bacteria</taxon>
        <taxon>Pseudomonadati</taxon>
        <taxon>Spirochaetota</taxon>
        <taxon>Spirochaetia</taxon>
        <taxon>Spirochaetales</taxon>
        <taxon>Spirochaetaceae</taxon>
        <taxon>Spirochaetaceae incertae sedis</taxon>
        <taxon>Candidatus Ornithospirochaeta</taxon>
    </lineage>
</organism>
<sequence>MQLRRIHILFLQGRNKVLNFSYDDGRKEDRRLVSIFRKHGLKATFNLNSGETDTDERRIPPATIEWE</sequence>
<dbReference type="GO" id="GO:0005975">
    <property type="term" value="P:carbohydrate metabolic process"/>
    <property type="evidence" value="ECO:0007669"/>
    <property type="project" value="InterPro"/>
</dbReference>
<evidence type="ECO:0000313" key="3">
    <source>
        <dbReference type="Proteomes" id="UP000823936"/>
    </source>
</evidence>
<evidence type="ECO:0008006" key="4">
    <source>
        <dbReference type="Google" id="ProtNLM"/>
    </source>
</evidence>
<accession>A0A9D1PST6</accession>
<comment type="caution">
    <text evidence="2">The sequence shown here is derived from an EMBL/GenBank/DDBJ whole genome shotgun (WGS) entry which is preliminary data.</text>
</comment>
<evidence type="ECO:0000256" key="1">
    <source>
        <dbReference type="SAM" id="MobiDB-lite"/>
    </source>
</evidence>
<name>A0A9D1PST6_9SPIO</name>
<reference evidence="2" key="2">
    <citation type="submission" date="2021-04" db="EMBL/GenBank/DDBJ databases">
        <authorList>
            <person name="Gilroy R."/>
        </authorList>
    </citation>
    <scope>NUCLEOTIDE SEQUENCE</scope>
    <source>
        <strain evidence="2">Gambia11-129</strain>
    </source>
</reference>
<gene>
    <name evidence="2" type="ORF">IAB12_00555</name>
</gene>
<dbReference type="EMBL" id="DXHU01000003">
    <property type="protein sequence ID" value="HIV98259.1"/>
    <property type="molecule type" value="Genomic_DNA"/>
</dbReference>
<protein>
    <recommendedName>
        <fullName evidence="4">NodB homology domain-containing protein</fullName>
    </recommendedName>
</protein>
<dbReference type="InterPro" id="IPR011330">
    <property type="entry name" value="Glyco_hydro/deAcase_b/a-brl"/>
</dbReference>
<feature type="region of interest" description="Disordered" evidence="1">
    <location>
        <begin position="47"/>
        <end position="67"/>
    </location>
</feature>
<evidence type="ECO:0000313" key="2">
    <source>
        <dbReference type="EMBL" id="HIV98259.1"/>
    </source>
</evidence>
<reference evidence="2" key="1">
    <citation type="journal article" date="2021" name="PeerJ">
        <title>Extensive microbial diversity within the chicken gut microbiome revealed by metagenomics and culture.</title>
        <authorList>
            <person name="Gilroy R."/>
            <person name="Ravi A."/>
            <person name="Getino M."/>
            <person name="Pursley I."/>
            <person name="Horton D.L."/>
            <person name="Alikhan N.F."/>
            <person name="Baker D."/>
            <person name="Gharbi K."/>
            <person name="Hall N."/>
            <person name="Watson M."/>
            <person name="Adriaenssens E.M."/>
            <person name="Foster-Nyarko E."/>
            <person name="Jarju S."/>
            <person name="Secka A."/>
            <person name="Antonio M."/>
            <person name="Oren A."/>
            <person name="Chaudhuri R.R."/>
            <person name="La Ragione R."/>
            <person name="Hildebrand F."/>
            <person name="Pallen M.J."/>
        </authorList>
    </citation>
    <scope>NUCLEOTIDE SEQUENCE</scope>
    <source>
        <strain evidence="2">Gambia11-129</strain>
    </source>
</reference>
<proteinExistence type="predicted"/>